<dbReference type="EMBL" id="LGCK01000014">
    <property type="protein sequence ID" value="KPL70670.1"/>
    <property type="molecule type" value="Genomic_DNA"/>
</dbReference>
<accession>A0A0P6WPI7</accession>
<dbReference type="GO" id="GO:0005737">
    <property type="term" value="C:cytoplasm"/>
    <property type="evidence" value="ECO:0007669"/>
    <property type="project" value="TreeGrafter"/>
</dbReference>
<reference evidence="17 18" key="1">
    <citation type="submission" date="2015-07" db="EMBL/GenBank/DDBJ databases">
        <title>Genome sequence of Leptolinea tardivitalis DSM 16556.</title>
        <authorList>
            <person name="Hemp J."/>
            <person name="Ward L.M."/>
            <person name="Pace L.A."/>
            <person name="Fischer W.W."/>
        </authorList>
    </citation>
    <scope>NUCLEOTIDE SEQUENCE [LARGE SCALE GENOMIC DNA]</scope>
    <source>
        <strain evidence="17 18">YMTK-2</strain>
    </source>
</reference>
<evidence type="ECO:0000256" key="9">
    <source>
        <dbReference type="ARBA" id="ARBA00022723"/>
    </source>
</evidence>
<keyword evidence="7" id="KW-0949">S-adenosyl-L-methionine</keyword>
<organism evidence="17 18">
    <name type="scientific">Leptolinea tardivitalis</name>
    <dbReference type="NCBI Taxonomy" id="229920"/>
    <lineage>
        <taxon>Bacteria</taxon>
        <taxon>Bacillati</taxon>
        <taxon>Chloroflexota</taxon>
        <taxon>Anaerolineae</taxon>
        <taxon>Anaerolineales</taxon>
        <taxon>Anaerolineaceae</taxon>
        <taxon>Leptolinea</taxon>
    </lineage>
</organism>
<dbReference type="GO" id="GO:0000049">
    <property type="term" value="F:tRNA binding"/>
    <property type="evidence" value="ECO:0007669"/>
    <property type="project" value="UniProtKB-KW"/>
</dbReference>
<evidence type="ECO:0000256" key="8">
    <source>
        <dbReference type="ARBA" id="ARBA00022694"/>
    </source>
</evidence>
<evidence type="ECO:0000256" key="13">
    <source>
        <dbReference type="ARBA" id="ARBA00023315"/>
    </source>
</evidence>
<keyword evidence="6" id="KW-0808">Transferase</keyword>
<evidence type="ECO:0000256" key="5">
    <source>
        <dbReference type="ARBA" id="ARBA00022555"/>
    </source>
</evidence>
<dbReference type="InterPro" id="IPR032432">
    <property type="entry name" value="Radical_SAM_C"/>
</dbReference>
<dbReference type="STRING" id="229920.ADM99_16410"/>
<comment type="cofactor">
    <cofactor evidence="1">
        <name>[4Fe-4S] cluster</name>
        <dbReference type="ChEBI" id="CHEBI:49883"/>
    </cofactor>
</comment>
<evidence type="ECO:0000256" key="1">
    <source>
        <dbReference type="ARBA" id="ARBA00001966"/>
    </source>
</evidence>
<keyword evidence="11" id="KW-0408">Iron</keyword>
<dbReference type="PANTHER" id="PTHR11135">
    <property type="entry name" value="HISTONE ACETYLTRANSFERASE-RELATED"/>
    <property type="match status" value="1"/>
</dbReference>
<keyword evidence="13" id="KW-0012">Acyltransferase</keyword>
<dbReference type="SUPFAM" id="SSF55729">
    <property type="entry name" value="Acyl-CoA N-acyltransferases (Nat)"/>
    <property type="match status" value="1"/>
</dbReference>
<evidence type="ECO:0000313" key="18">
    <source>
        <dbReference type="Proteomes" id="UP000050430"/>
    </source>
</evidence>
<dbReference type="PANTHER" id="PTHR11135:SF2">
    <property type="entry name" value="ELONGATOR COMPLEX PROTEIN 3"/>
    <property type="match status" value="1"/>
</dbReference>
<name>A0A0P6WPI7_9CHLR</name>
<gene>
    <name evidence="17" type="ORF">ADM99_16410</name>
</gene>
<dbReference type="NCBIfam" id="TIGR01211">
    <property type="entry name" value="ELP3"/>
    <property type="match status" value="1"/>
</dbReference>
<dbReference type="SUPFAM" id="SSF102114">
    <property type="entry name" value="Radical SAM enzymes"/>
    <property type="match status" value="1"/>
</dbReference>
<dbReference type="GO" id="GO:0051539">
    <property type="term" value="F:4 iron, 4 sulfur cluster binding"/>
    <property type="evidence" value="ECO:0007669"/>
    <property type="project" value="UniProtKB-KW"/>
</dbReference>
<evidence type="ECO:0000256" key="15">
    <source>
        <dbReference type="ARBA" id="ARBA00047372"/>
    </source>
</evidence>
<dbReference type="PROSITE" id="PS51918">
    <property type="entry name" value="RADICAL_SAM"/>
    <property type="match status" value="1"/>
</dbReference>
<comment type="caution">
    <text evidence="17">The sequence shown here is derived from an EMBL/GenBank/DDBJ whole genome shotgun (WGS) entry which is preliminary data.</text>
</comment>
<evidence type="ECO:0000256" key="7">
    <source>
        <dbReference type="ARBA" id="ARBA00022691"/>
    </source>
</evidence>
<dbReference type="SFLD" id="SFLDF00344">
    <property type="entry name" value="ELP3-like"/>
    <property type="match status" value="1"/>
</dbReference>
<keyword evidence="10" id="KW-0694">RNA-binding</keyword>
<keyword evidence="12" id="KW-0411">Iron-sulfur</keyword>
<dbReference type="AlphaFoldDB" id="A0A0P6WPI7"/>
<comment type="catalytic activity">
    <reaction evidence="15">
        <text>uridine(34) in tRNA + acetyl-CoA + S-adenosyl-L-methionine + H2O = 5-(carboxymethyl)uridine(34) in tRNA + 5'-deoxyadenosine + L-methionine + CoA + 2 H(+)</text>
        <dbReference type="Rhea" id="RHEA:61020"/>
        <dbReference type="Rhea" id="RHEA-COMP:10407"/>
        <dbReference type="Rhea" id="RHEA-COMP:11727"/>
        <dbReference type="ChEBI" id="CHEBI:15377"/>
        <dbReference type="ChEBI" id="CHEBI:15378"/>
        <dbReference type="ChEBI" id="CHEBI:17319"/>
        <dbReference type="ChEBI" id="CHEBI:57287"/>
        <dbReference type="ChEBI" id="CHEBI:57288"/>
        <dbReference type="ChEBI" id="CHEBI:57844"/>
        <dbReference type="ChEBI" id="CHEBI:59789"/>
        <dbReference type="ChEBI" id="CHEBI:65315"/>
        <dbReference type="ChEBI" id="CHEBI:74882"/>
        <dbReference type="EC" id="2.3.1.311"/>
    </reaction>
    <physiologicalReaction direction="left-to-right" evidence="15">
        <dbReference type="Rhea" id="RHEA:61021"/>
    </physiologicalReaction>
</comment>
<dbReference type="Pfam" id="PF04055">
    <property type="entry name" value="Radical_SAM"/>
    <property type="match status" value="1"/>
</dbReference>
<evidence type="ECO:0000256" key="3">
    <source>
        <dbReference type="ARBA" id="ARBA00005494"/>
    </source>
</evidence>
<dbReference type="OrthoDB" id="9815044at2"/>
<dbReference type="GO" id="GO:0046872">
    <property type="term" value="F:metal ion binding"/>
    <property type="evidence" value="ECO:0007669"/>
    <property type="project" value="UniProtKB-KW"/>
</dbReference>
<dbReference type="PATRIC" id="fig|229920.5.peg.661"/>
<dbReference type="InterPro" id="IPR007197">
    <property type="entry name" value="rSAM"/>
</dbReference>
<dbReference type="GO" id="GO:0002926">
    <property type="term" value="P:tRNA wobble base 5-methoxycarbonylmethyl-2-thiouridinylation"/>
    <property type="evidence" value="ECO:0007669"/>
    <property type="project" value="TreeGrafter"/>
</dbReference>
<dbReference type="Pfam" id="PF16199">
    <property type="entry name" value="Radical_SAM_C"/>
    <property type="match status" value="1"/>
</dbReference>
<keyword evidence="8" id="KW-0819">tRNA processing</keyword>
<comment type="similarity">
    <text evidence="3">Belongs to the ELP3 family.</text>
</comment>
<dbReference type="GO" id="GO:0106261">
    <property type="term" value="F:tRNA uridine(34) acetyltransferase activity"/>
    <property type="evidence" value="ECO:0007669"/>
    <property type="project" value="UniProtKB-EC"/>
</dbReference>
<evidence type="ECO:0000259" key="16">
    <source>
        <dbReference type="PROSITE" id="PS51918"/>
    </source>
</evidence>
<dbReference type="InterPro" id="IPR034687">
    <property type="entry name" value="ELP3-like"/>
</dbReference>
<dbReference type="SMART" id="SM00729">
    <property type="entry name" value="Elp3"/>
    <property type="match status" value="1"/>
</dbReference>
<keyword evidence="5" id="KW-0820">tRNA-binding</keyword>
<dbReference type="InterPro" id="IPR039661">
    <property type="entry name" value="ELP3"/>
</dbReference>
<evidence type="ECO:0000256" key="14">
    <source>
        <dbReference type="ARBA" id="ARBA00044771"/>
    </source>
</evidence>
<dbReference type="Gene3D" id="3.40.630.30">
    <property type="match status" value="1"/>
</dbReference>
<dbReference type="RefSeq" id="WP_062422604.1">
    <property type="nucleotide sequence ID" value="NZ_BBYA01000010.1"/>
</dbReference>
<evidence type="ECO:0000256" key="2">
    <source>
        <dbReference type="ARBA" id="ARBA00005217"/>
    </source>
</evidence>
<keyword evidence="4" id="KW-0004">4Fe-4S</keyword>
<dbReference type="InterPro" id="IPR058240">
    <property type="entry name" value="rSAM_sf"/>
</dbReference>
<dbReference type="InterPro" id="IPR016181">
    <property type="entry name" value="Acyl_CoA_acyltransferase"/>
</dbReference>
<dbReference type="SFLD" id="SFLDG01086">
    <property type="entry name" value="elongater_protein-like"/>
    <property type="match status" value="1"/>
</dbReference>
<evidence type="ECO:0000256" key="12">
    <source>
        <dbReference type="ARBA" id="ARBA00023014"/>
    </source>
</evidence>
<dbReference type="EC" id="2.3.1.311" evidence="14"/>
<keyword evidence="18" id="KW-1185">Reference proteome</keyword>
<protein>
    <recommendedName>
        <fullName evidence="14">tRNA carboxymethyluridine synthase</fullName>
        <ecNumber evidence="14">2.3.1.311</ecNumber>
    </recommendedName>
</protein>
<dbReference type="CDD" id="cd01335">
    <property type="entry name" value="Radical_SAM"/>
    <property type="match status" value="1"/>
</dbReference>
<keyword evidence="9" id="KW-0479">Metal-binding</keyword>
<comment type="pathway">
    <text evidence="2">tRNA modification.</text>
</comment>
<evidence type="ECO:0000256" key="4">
    <source>
        <dbReference type="ARBA" id="ARBA00022485"/>
    </source>
</evidence>
<evidence type="ECO:0000256" key="6">
    <source>
        <dbReference type="ARBA" id="ARBA00022679"/>
    </source>
</evidence>
<sequence length="536" mass="60247">MVDIEKWTEARRFTPEKLAAARIILEEIKNGTDVFTAIRKNPMPEVGYLAKHTLVEAYRQLTTSGEWPTDKELLKKIRLKPVRTLSGVTTVTVLTGPHSCPGKCIFCPDDARLPKSYLYGEPGAMRGMQNNFDPYLQVSTRLEALDAVGHPIDKIELLILGGTFTAYDQEYQEWFIRRCFDAMNGFDAKTLEEAQLANEISDHRNVGLVIETRPDEITPAVLAYLRLLGVTKVQIGAQSLDDHLLTINKRGHTAGETLRAVCQLRAAGFKVVLHWMPNLLGATLLSDHEDFTRLWSGGYCPDEIKIYPTQLVENSELYTIWQQGKYQPYSTEELIQLIADLKTTIPRYCRVNRVIRDIPSTLIAAGNKRSSLRMDVQLELERRGQHCQCVRCREVRGEQVEAGELNFHDLSYTAPASQEHFLSFDTSNDKLAGYLRLSLPDLTQNEEIRQTMPDLKGAAIIREVHVFGQAQPVGGGETGAAQHSGLGTRLLLEAEKIALANGFKRLAVIAAVGTRQYYQKRGFARGTHYFVKELSD</sequence>
<evidence type="ECO:0000256" key="11">
    <source>
        <dbReference type="ARBA" id="ARBA00023004"/>
    </source>
</evidence>
<proteinExistence type="inferred from homology"/>
<evidence type="ECO:0000313" key="17">
    <source>
        <dbReference type="EMBL" id="KPL70670.1"/>
    </source>
</evidence>
<feature type="domain" description="Radical SAM core" evidence="16">
    <location>
        <begin position="83"/>
        <end position="362"/>
    </location>
</feature>
<dbReference type="SFLD" id="SFLDS00029">
    <property type="entry name" value="Radical_SAM"/>
    <property type="match status" value="1"/>
</dbReference>
<dbReference type="Proteomes" id="UP000050430">
    <property type="component" value="Unassembled WGS sequence"/>
</dbReference>
<dbReference type="InterPro" id="IPR006638">
    <property type="entry name" value="Elp3/MiaA/NifB-like_rSAM"/>
</dbReference>
<evidence type="ECO:0000256" key="10">
    <source>
        <dbReference type="ARBA" id="ARBA00022884"/>
    </source>
</evidence>
<dbReference type="GO" id="GO:0033588">
    <property type="term" value="C:elongator holoenzyme complex"/>
    <property type="evidence" value="ECO:0007669"/>
    <property type="project" value="TreeGrafter"/>
</dbReference>